<dbReference type="Gene3D" id="2.40.40.20">
    <property type="match status" value="1"/>
</dbReference>
<dbReference type="SMART" id="SM00926">
    <property type="entry name" value="Molybdop_Fe4S4"/>
    <property type="match status" value="1"/>
</dbReference>
<dbReference type="GO" id="GO:0046872">
    <property type="term" value="F:metal ion binding"/>
    <property type="evidence" value="ECO:0007669"/>
    <property type="project" value="UniProtKB-KW"/>
</dbReference>
<evidence type="ECO:0000256" key="1">
    <source>
        <dbReference type="ARBA" id="ARBA00022485"/>
    </source>
</evidence>
<sequence>MTGAGNAGGGKTARRLGTCPLCEAMCGLEFTVSAGRITSVRGDAEDPLSRGHLCPKATALGDLHTDPDRLRRPLIRVGDTWREASWDDALALVHRRLGDIRDRHGHDAVAVYWGNPVAHNLGGLTHGIGGLLPELNTRNVFSATSLDSRPHLMVHRALYGHQLLAPVPDIDRTDHLLLFGSNPLVSNGSMMAVPDVAQRLRDLRARGGRLVVVDPRRTRTAAAADEHVAVRPGTDAVVLLAMIRTILDDGVATPASYVDGLGELAAVVAPFAPDRVAALSGVSAETVVRLARDFAAAPRAAAHGRMGVSTQRWGGLCQWAIHVLNIITGNLDRPGGTLIPHPAADLVATDSMEAGASGRWRTRVRGLPEFGGELPSAALAEELAHPERPIRALVVIAGNPVLSAPGGDRVRDAVAGLDFVVAVDPYRTETTRLADVILPPTSAVQREQVDVFHAHLAVRNTVRVNGPILPRSADERHDWEIYRDLALGLRRRTPRRARHPRWRLRGAMLRLTPMRTLGLLLAASRRGVSLRTLRAKPHGVDLGPLEPSLPARLRTPDRRIRLVPRAFGDAARILAGELDARPDPAALLLIGRRHLRSTNSWMNNLPRLTKGASRHRLQAHVDDLVARGLVDGDAAVLTSAHGSVTVEVEAADDLAPGVVSLPHGYGRDRGDGLTVAAMLGGPNVNEVTDPACVDPVTGTAVFNGVPVTLTRDFPTPTPAAD</sequence>
<dbReference type="Pfam" id="PF00384">
    <property type="entry name" value="Molybdopterin"/>
    <property type="match status" value="1"/>
</dbReference>
<dbReference type="InterPro" id="IPR006963">
    <property type="entry name" value="Mopterin_OxRdtase_4Fe-4S_dom"/>
</dbReference>
<dbReference type="RefSeq" id="WP_068364981.1">
    <property type="nucleotide sequence ID" value="NZ_FOJN01000006.1"/>
</dbReference>
<keyword evidence="5" id="KW-0411">Iron-sulfur</keyword>
<dbReference type="Pfam" id="PF04879">
    <property type="entry name" value="Molybdop_Fe4S4"/>
    <property type="match status" value="1"/>
</dbReference>
<dbReference type="EMBL" id="FOJN01000006">
    <property type="protein sequence ID" value="SFA50815.1"/>
    <property type="molecule type" value="Genomic_DNA"/>
</dbReference>
<dbReference type="PROSITE" id="PS51669">
    <property type="entry name" value="4FE4S_MOW_BIS_MGD"/>
    <property type="match status" value="1"/>
</dbReference>
<dbReference type="GO" id="GO:0051539">
    <property type="term" value="F:4 iron, 4 sulfur cluster binding"/>
    <property type="evidence" value="ECO:0007669"/>
    <property type="project" value="UniProtKB-KW"/>
</dbReference>
<evidence type="ECO:0000313" key="8">
    <source>
        <dbReference type="Proteomes" id="UP000182054"/>
    </source>
</evidence>
<dbReference type="Proteomes" id="UP000182054">
    <property type="component" value="Unassembled WGS sequence"/>
</dbReference>
<dbReference type="InterPro" id="IPR050123">
    <property type="entry name" value="Prok_molybdopt-oxidoreductase"/>
</dbReference>
<evidence type="ECO:0000259" key="6">
    <source>
        <dbReference type="PROSITE" id="PS51669"/>
    </source>
</evidence>
<dbReference type="InterPro" id="IPR006656">
    <property type="entry name" value="Mopterin_OxRdtase"/>
</dbReference>
<keyword evidence="3" id="KW-0560">Oxidoreductase</keyword>
<feature type="domain" description="4Fe-4S Mo/W bis-MGD-type" evidence="6">
    <location>
        <begin position="12"/>
        <end position="68"/>
    </location>
</feature>
<keyword evidence="2" id="KW-0479">Metal-binding</keyword>
<dbReference type="InterPro" id="IPR006657">
    <property type="entry name" value="MoPterin_dinucl-bd_dom"/>
</dbReference>
<dbReference type="Pfam" id="PF01568">
    <property type="entry name" value="Molydop_binding"/>
    <property type="match status" value="1"/>
</dbReference>
<organism evidence="7 8">
    <name type="scientific">Rhodococcoides kroppenstedtii</name>
    <dbReference type="NCBI Taxonomy" id="293050"/>
    <lineage>
        <taxon>Bacteria</taxon>
        <taxon>Bacillati</taxon>
        <taxon>Actinomycetota</taxon>
        <taxon>Actinomycetes</taxon>
        <taxon>Mycobacteriales</taxon>
        <taxon>Nocardiaceae</taxon>
        <taxon>Rhodococcoides</taxon>
    </lineage>
</organism>
<dbReference type="PANTHER" id="PTHR43105">
    <property type="entry name" value="RESPIRATORY NITRATE REDUCTASE"/>
    <property type="match status" value="1"/>
</dbReference>
<dbReference type="Gene3D" id="3.40.50.740">
    <property type="match status" value="1"/>
</dbReference>
<dbReference type="Gene3D" id="2.20.25.90">
    <property type="entry name" value="ADC-like domains"/>
    <property type="match status" value="1"/>
</dbReference>
<evidence type="ECO:0000256" key="5">
    <source>
        <dbReference type="ARBA" id="ARBA00023014"/>
    </source>
</evidence>
<evidence type="ECO:0000256" key="4">
    <source>
        <dbReference type="ARBA" id="ARBA00023004"/>
    </source>
</evidence>
<keyword evidence="4" id="KW-0408">Iron</keyword>
<dbReference type="GeneID" id="85485850"/>
<protein>
    <submittedName>
        <fullName evidence="7">Anaerobic selenocysteine-containing dehydrogenase</fullName>
    </submittedName>
</protein>
<gene>
    <name evidence="7" type="ORF">SAMN05444374_106131</name>
</gene>
<dbReference type="AlphaFoldDB" id="A0A1I0TGD1"/>
<dbReference type="PANTHER" id="PTHR43105:SF9">
    <property type="entry name" value="NADPH-FE(3+) OXIDOREDUCTASE SUBUNIT ALPHA"/>
    <property type="match status" value="1"/>
</dbReference>
<dbReference type="Gene3D" id="3.40.228.10">
    <property type="entry name" value="Dimethylsulfoxide Reductase, domain 2"/>
    <property type="match status" value="1"/>
</dbReference>
<dbReference type="GO" id="GO:0043546">
    <property type="term" value="F:molybdopterin cofactor binding"/>
    <property type="evidence" value="ECO:0007669"/>
    <property type="project" value="InterPro"/>
</dbReference>
<dbReference type="InterPro" id="IPR009010">
    <property type="entry name" value="Asp_de-COase-like_dom_sf"/>
</dbReference>
<dbReference type="GO" id="GO:0016491">
    <property type="term" value="F:oxidoreductase activity"/>
    <property type="evidence" value="ECO:0007669"/>
    <property type="project" value="UniProtKB-KW"/>
</dbReference>
<evidence type="ECO:0000256" key="2">
    <source>
        <dbReference type="ARBA" id="ARBA00022723"/>
    </source>
</evidence>
<name>A0A1I0TGD1_9NOCA</name>
<evidence type="ECO:0000313" key="7">
    <source>
        <dbReference type="EMBL" id="SFA50815.1"/>
    </source>
</evidence>
<evidence type="ECO:0000256" key="3">
    <source>
        <dbReference type="ARBA" id="ARBA00023002"/>
    </source>
</evidence>
<dbReference type="GO" id="GO:0016020">
    <property type="term" value="C:membrane"/>
    <property type="evidence" value="ECO:0007669"/>
    <property type="project" value="TreeGrafter"/>
</dbReference>
<proteinExistence type="predicted"/>
<dbReference type="SUPFAM" id="SSF50692">
    <property type="entry name" value="ADC-like"/>
    <property type="match status" value="1"/>
</dbReference>
<dbReference type="OrthoDB" id="7376058at2"/>
<reference evidence="7 8" key="1">
    <citation type="submission" date="2016-10" db="EMBL/GenBank/DDBJ databases">
        <authorList>
            <person name="de Groot N.N."/>
        </authorList>
    </citation>
    <scope>NUCLEOTIDE SEQUENCE [LARGE SCALE GENOMIC DNA]</scope>
    <source>
        <strain evidence="7 8">DSM 44908</strain>
    </source>
</reference>
<dbReference type="SUPFAM" id="SSF53706">
    <property type="entry name" value="Formate dehydrogenase/DMSO reductase, domains 1-3"/>
    <property type="match status" value="1"/>
</dbReference>
<accession>A0A1I0TGD1</accession>
<keyword evidence="1" id="KW-0004">4Fe-4S</keyword>